<dbReference type="EMBL" id="JABCLD010001335">
    <property type="protein sequence ID" value="NMU26675.1"/>
    <property type="molecule type" value="Genomic_DNA"/>
</dbReference>
<sequence length="48" mass="5269">MAKRKISPQPSGSQHETDFGRGEIKDNALKAVVTSQLFQTRVVKAKKG</sequence>
<comment type="caution">
    <text evidence="2">The sequence shown here is derived from an EMBL/GenBank/DDBJ whole genome shotgun (WGS) entry which is preliminary data.</text>
</comment>
<proteinExistence type="predicted"/>
<protein>
    <submittedName>
        <fullName evidence="2">Ribosome alternative rescue factor ArfA</fullName>
    </submittedName>
</protein>
<dbReference type="Proteomes" id="UP000555836">
    <property type="component" value="Unassembled WGS sequence"/>
</dbReference>
<reference evidence="2 3" key="1">
    <citation type="submission" date="2020-04" db="EMBL/GenBank/DDBJ databases">
        <title>Whole-genome sequencing of Vibrio spp. from China reveals different genetic environments of blaCTX-M-14 among diverse lineages.</title>
        <authorList>
            <person name="Zheng Z."/>
            <person name="Ye L."/>
            <person name="Chen S."/>
        </authorList>
    </citation>
    <scope>NUCLEOTIDE SEQUENCE [LARGE SCALE GENOMIC DNA]</scope>
    <source>
        <strain evidence="2 3">Vb0574</strain>
    </source>
</reference>
<dbReference type="Pfam" id="PF03889">
    <property type="entry name" value="ArfA"/>
    <property type="match status" value="1"/>
</dbReference>
<evidence type="ECO:0000313" key="3">
    <source>
        <dbReference type="Proteomes" id="UP000555836"/>
    </source>
</evidence>
<dbReference type="GO" id="GO:0072344">
    <property type="term" value="P:rescue of stalled ribosome"/>
    <property type="evidence" value="ECO:0007669"/>
    <property type="project" value="InterPro"/>
</dbReference>
<gene>
    <name evidence="2" type="primary">arfA</name>
    <name evidence="2" type="ORF">HKB21_13710</name>
</gene>
<dbReference type="InterPro" id="IPR005589">
    <property type="entry name" value="ArfA"/>
</dbReference>
<dbReference type="AlphaFoldDB" id="A0A7Y0X661"/>
<accession>A0A7Y0X661</accession>
<feature type="region of interest" description="Disordered" evidence="1">
    <location>
        <begin position="1"/>
        <end position="22"/>
    </location>
</feature>
<organism evidence="2 3">
    <name type="scientific">Vibrio parahaemolyticus</name>
    <dbReference type="NCBI Taxonomy" id="670"/>
    <lineage>
        <taxon>Bacteria</taxon>
        <taxon>Pseudomonadati</taxon>
        <taxon>Pseudomonadota</taxon>
        <taxon>Gammaproteobacteria</taxon>
        <taxon>Vibrionales</taxon>
        <taxon>Vibrionaceae</taxon>
        <taxon>Vibrio</taxon>
    </lineage>
</organism>
<evidence type="ECO:0000256" key="1">
    <source>
        <dbReference type="SAM" id="MobiDB-lite"/>
    </source>
</evidence>
<feature type="non-terminal residue" evidence="2">
    <location>
        <position position="48"/>
    </location>
</feature>
<evidence type="ECO:0000313" key="2">
    <source>
        <dbReference type="EMBL" id="NMU26675.1"/>
    </source>
</evidence>
<name>A0A7Y0X661_VIBPH</name>